<reference evidence="2 3" key="1">
    <citation type="submission" date="2014-06" db="EMBL/GenBank/DDBJ databases">
        <title>Whole Genome Sequences of Three Symbiotic Endozoicomonas Bacteria.</title>
        <authorList>
            <person name="Neave M.J."/>
            <person name="Apprill A."/>
            <person name="Voolstra C.R."/>
        </authorList>
    </citation>
    <scope>NUCLEOTIDE SEQUENCE [LARGE SCALE GENOMIC DNA]</scope>
    <source>
        <strain evidence="2 3">DSM 22380</strain>
    </source>
</reference>
<dbReference type="InterPro" id="IPR032710">
    <property type="entry name" value="NTF2-like_dom_sf"/>
</dbReference>
<comment type="caution">
    <text evidence="2">The sequence shown here is derived from an EMBL/GenBank/DDBJ whole genome shotgun (WGS) entry which is preliminary data.</text>
</comment>
<gene>
    <name evidence="2" type="ORF">GV64_09195</name>
</gene>
<accession>A0A081K9R8</accession>
<name>A0A081K9R8_9GAMM</name>
<evidence type="ECO:0000313" key="2">
    <source>
        <dbReference type="EMBL" id="KEI70894.1"/>
    </source>
</evidence>
<evidence type="ECO:0000259" key="1">
    <source>
        <dbReference type="Pfam" id="PF13474"/>
    </source>
</evidence>
<dbReference type="EMBL" id="JOJP01000001">
    <property type="protein sequence ID" value="KEI70894.1"/>
    <property type="molecule type" value="Genomic_DNA"/>
</dbReference>
<dbReference type="SUPFAM" id="SSF54427">
    <property type="entry name" value="NTF2-like"/>
    <property type="match status" value="1"/>
</dbReference>
<dbReference type="Gene3D" id="3.10.450.50">
    <property type="match status" value="1"/>
</dbReference>
<keyword evidence="3" id="KW-1185">Reference proteome</keyword>
<evidence type="ECO:0000313" key="3">
    <source>
        <dbReference type="Proteomes" id="UP000027997"/>
    </source>
</evidence>
<dbReference type="RefSeq" id="WP_020580470.1">
    <property type="nucleotide sequence ID" value="NZ_JOJP01000001.1"/>
</dbReference>
<feature type="domain" description="SnoaL-like" evidence="1">
    <location>
        <begin position="11"/>
        <end position="133"/>
    </location>
</feature>
<dbReference type="Pfam" id="PF13474">
    <property type="entry name" value="SnoaL_3"/>
    <property type="match status" value="1"/>
</dbReference>
<dbReference type="Proteomes" id="UP000027997">
    <property type="component" value="Unassembled WGS sequence"/>
</dbReference>
<dbReference type="AlphaFoldDB" id="A0A081K9R8"/>
<protein>
    <recommendedName>
        <fullName evidence="1">SnoaL-like domain-containing protein</fullName>
    </recommendedName>
</protein>
<proteinExistence type="predicted"/>
<organism evidence="2 3">
    <name type="scientific">Endozoicomonas elysicola</name>
    <dbReference type="NCBI Taxonomy" id="305900"/>
    <lineage>
        <taxon>Bacteria</taxon>
        <taxon>Pseudomonadati</taxon>
        <taxon>Pseudomonadota</taxon>
        <taxon>Gammaproteobacteria</taxon>
        <taxon>Oceanospirillales</taxon>
        <taxon>Endozoicomonadaceae</taxon>
        <taxon>Endozoicomonas</taxon>
    </lineage>
</organism>
<sequence>MADLDLAANLVDQFFSEIAHSYCSKDLDAILSHYNRDSSLLFWNAEGDTITSIDQLTLWYEELFRLFDIQSVNFRVEDIYADESTIVSGSLWVLSTLRRLGEEELEEEQSLRATHLFKQHNDRWFINHLHVSPTHFLPD</sequence>
<dbReference type="InterPro" id="IPR037401">
    <property type="entry name" value="SnoaL-like"/>
</dbReference>